<dbReference type="RefSeq" id="WP_079718913.1">
    <property type="nucleotide sequence ID" value="NZ_FUYY01000001.1"/>
</dbReference>
<proteinExistence type="predicted"/>
<dbReference type="EMBL" id="FUYY01000001">
    <property type="protein sequence ID" value="SKB31009.1"/>
    <property type="molecule type" value="Genomic_DNA"/>
</dbReference>
<dbReference type="InterPro" id="IPR018931">
    <property type="entry name" value="DUF2520"/>
</dbReference>
<keyword evidence="4" id="KW-1185">Reference proteome</keyword>
<dbReference type="PANTHER" id="PTHR40459">
    <property type="entry name" value="CONSERVED HYPOTHETICAL ALANINE AND LEUCINE RICH PROTEIN"/>
    <property type="match status" value="1"/>
</dbReference>
<reference evidence="4" key="1">
    <citation type="submission" date="2017-02" db="EMBL/GenBank/DDBJ databases">
        <authorList>
            <person name="Varghese N."/>
            <person name="Submissions S."/>
        </authorList>
    </citation>
    <scope>NUCLEOTIDE SEQUENCE [LARGE SCALE GENOMIC DNA]</scope>
    <source>
        <strain evidence="4">DSM 23405</strain>
    </source>
</reference>
<protein>
    <submittedName>
        <fullName evidence="3">NADP oxidoreductase coenzyme F420-dependent</fullName>
    </submittedName>
</protein>
<evidence type="ECO:0000313" key="3">
    <source>
        <dbReference type="EMBL" id="SKB31009.1"/>
    </source>
</evidence>
<feature type="domain" description="DUF2520" evidence="2">
    <location>
        <begin position="122"/>
        <end position="245"/>
    </location>
</feature>
<dbReference type="STRING" id="241145.SAMN05660776_0281"/>
<dbReference type="PANTHER" id="PTHR40459:SF1">
    <property type="entry name" value="CONSERVED HYPOTHETICAL ALANINE AND LEUCINE RICH PROTEIN"/>
    <property type="match status" value="1"/>
</dbReference>
<name>A0A1T5A820_9FLAO</name>
<evidence type="ECO:0000259" key="1">
    <source>
        <dbReference type="Pfam" id="PF03807"/>
    </source>
</evidence>
<dbReference type="Pfam" id="PF10728">
    <property type="entry name" value="DUF2520"/>
    <property type="match status" value="1"/>
</dbReference>
<dbReference type="InterPro" id="IPR028939">
    <property type="entry name" value="P5C_Rdtase_cat_N"/>
</dbReference>
<evidence type="ECO:0000313" key="4">
    <source>
        <dbReference type="Proteomes" id="UP000190230"/>
    </source>
</evidence>
<dbReference type="Gene3D" id="1.10.1040.20">
    <property type="entry name" value="ProC-like, C-terminal domain"/>
    <property type="match status" value="1"/>
</dbReference>
<dbReference type="SUPFAM" id="SSF51735">
    <property type="entry name" value="NAD(P)-binding Rossmann-fold domains"/>
    <property type="match status" value="1"/>
</dbReference>
<dbReference type="InterPro" id="IPR008927">
    <property type="entry name" value="6-PGluconate_DH-like_C_sf"/>
</dbReference>
<accession>A0A1T5A820</accession>
<dbReference type="SUPFAM" id="SSF48179">
    <property type="entry name" value="6-phosphogluconate dehydrogenase C-terminal domain-like"/>
    <property type="match status" value="1"/>
</dbReference>
<evidence type="ECO:0000259" key="2">
    <source>
        <dbReference type="Pfam" id="PF10728"/>
    </source>
</evidence>
<dbReference type="Proteomes" id="UP000190230">
    <property type="component" value="Unassembled WGS sequence"/>
</dbReference>
<dbReference type="Gene3D" id="3.40.50.720">
    <property type="entry name" value="NAD(P)-binding Rossmann-like Domain"/>
    <property type="match status" value="1"/>
</dbReference>
<gene>
    <name evidence="3" type="ORF">SAMN05660776_0281</name>
</gene>
<dbReference type="AlphaFoldDB" id="A0A1T5A820"/>
<dbReference type="OrthoDB" id="9810755at2"/>
<dbReference type="Pfam" id="PF03807">
    <property type="entry name" value="F420_oxidored"/>
    <property type="match status" value="1"/>
</dbReference>
<dbReference type="InterPro" id="IPR036291">
    <property type="entry name" value="NAD(P)-bd_dom_sf"/>
</dbReference>
<sequence length="253" mass="28276">MVEVVILGTGNVAFHIFQTFSEAKNIRVIQVYNHKKVSLKSFSKLIDTTTNIHNLKPADFYLLALKDDVISEIAQQLNNHKGIILHTSGAIGLNALQSATNFGVFYPLQSFSKNNTVDFTEIPICIEANSTENLEKIKSLALEISTDVREIDSEQRKALHVAAVFVNNFSNHLYSIGAEICDDHGIDFSILKPLITETALKIKNLKPREAQTGPALRNDQKTIETHLALLPNKHKHIYNLITQSIQDLHGKKL</sequence>
<feature type="domain" description="Pyrroline-5-carboxylate reductase catalytic N-terminal" evidence="1">
    <location>
        <begin position="4"/>
        <end position="83"/>
    </location>
</feature>
<dbReference type="InterPro" id="IPR037108">
    <property type="entry name" value="TM1727-like_C_sf"/>
</dbReference>
<organism evidence="3 4">
    <name type="scientific">Salegentibacter holothuriorum</name>
    <dbReference type="NCBI Taxonomy" id="241145"/>
    <lineage>
        <taxon>Bacteria</taxon>
        <taxon>Pseudomonadati</taxon>
        <taxon>Bacteroidota</taxon>
        <taxon>Flavobacteriia</taxon>
        <taxon>Flavobacteriales</taxon>
        <taxon>Flavobacteriaceae</taxon>
        <taxon>Salegentibacter</taxon>
    </lineage>
</organism>